<protein>
    <submittedName>
        <fullName evidence="4">Zinc-binding dehydrogenase</fullName>
    </submittedName>
</protein>
<evidence type="ECO:0000256" key="1">
    <source>
        <dbReference type="ARBA" id="ARBA00023002"/>
    </source>
</evidence>
<accession>A0A6I4KU49</accession>
<dbReference type="InterPro" id="IPR013149">
    <property type="entry name" value="ADH-like_C"/>
</dbReference>
<sequence>MSRIIRFHQFGEAEVLKYEERATPTPGAGEVLVGVQAIGVSWYDVLWRQNLAHTPAQLPAGLGHELAGTVLAVGAGVTDLNVGDLVASFPGHSVNHYPAYAEQVLLPRSSLSRYPANLTPQQACVHYLPSMVGWFGFVELARLQPGETVLVTAASRCWGPYIVQMGKALGAQVIAATEHAEDSDFLKQLGADQIILTEEQDLVSRVAKLTDGKGVNVVMDALGGPQMCLLGDAIAPRGRLILFDLQGGNETPFPACAAFQKNIQFFVHCIGNFTGKEELGIPQDAAAVAKALQGINQLTADGLLQPLIDKVYPFEQVVAAHRYMETCPSRGRVVLTLQAE</sequence>
<evidence type="ECO:0000313" key="4">
    <source>
        <dbReference type="EMBL" id="MVW75905.1"/>
    </source>
</evidence>
<evidence type="ECO:0000259" key="3">
    <source>
        <dbReference type="SMART" id="SM00829"/>
    </source>
</evidence>
<proteinExistence type="inferred from homology"/>
<name>A0A6I4KU49_9PSED</name>
<dbReference type="Pfam" id="PF00107">
    <property type="entry name" value="ADH_zinc_N"/>
    <property type="match status" value="1"/>
</dbReference>
<dbReference type="RefSeq" id="WP_160345464.1">
    <property type="nucleotide sequence ID" value="NZ_WKJZ01000001.1"/>
</dbReference>
<dbReference type="SMART" id="SM00829">
    <property type="entry name" value="PKS_ER"/>
    <property type="match status" value="1"/>
</dbReference>
<evidence type="ECO:0000313" key="5">
    <source>
        <dbReference type="Proteomes" id="UP000429555"/>
    </source>
</evidence>
<keyword evidence="5" id="KW-1185">Reference proteome</keyword>
<dbReference type="InterPro" id="IPR051397">
    <property type="entry name" value="Zn-ADH-like_protein"/>
</dbReference>
<organism evidence="4 5">
    <name type="scientific">Pseudomonas xionganensis</name>
    <dbReference type="NCBI Taxonomy" id="2654845"/>
    <lineage>
        <taxon>Bacteria</taxon>
        <taxon>Pseudomonadati</taxon>
        <taxon>Pseudomonadota</taxon>
        <taxon>Gammaproteobacteria</taxon>
        <taxon>Pseudomonadales</taxon>
        <taxon>Pseudomonadaceae</taxon>
        <taxon>Pseudomonas</taxon>
    </lineage>
</organism>
<dbReference type="GO" id="GO:0008270">
    <property type="term" value="F:zinc ion binding"/>
    <property type="evidence" value="ECO:0007669"/>
    <property type="project" value="InterPro"/>
</dbReference>
<dbReference type="SUPFAM" id="SSF51735">
    <property type="entry name" value="NAD(P)-binding Rossmann-fold domains"/>
    <property type="match status" value="1"/>
</dbReference>
<dbReference type="InterPro" id="IPR020843">
    <property type="entry name" value="ER"/>
</dbReference>
<dbReference type="EMBL" id="WKJZ01000001">
    <property type="protein sequence ID" value="MVW75905.1"/>
    <property type="molecule type" value="Genomic_DNA"/>
</dbReference>
<dbReference type="Pfam" id="PF08240">
    <property type="entry name" value="ADH_N"/>
    <property type="match status" value="1"/>
</dbReference>
<evidence type="ECO:0000256" key="2">
    <source>
        <dbReference type="RuleBase" id="RU361277"/>
    </source>
</evidence>
<dbReference type="CDD" id="cd08268">
    <property type="entry name" value="MDR2"/>
    <property type="match status" value="1"/>
</dbReference>
<keyword evidence="2" id="KW-0479">Metal-binding</keyword>
<dbReference type="InterPro" id="IPR036291">
    <property type="entry name" value="NAD(P)-bd_dom_sf"/>
</dbReference>
<dbReference type="PANTHER" id="PTHR43677:SF4">
    <property type="entry name" value="QUINONE OXIDOREDUCTASE-LIKE PROTEIN 2"/>
    <property type="match status" value="1"/>
</dbReference>
<dbReference type="Proteomes" id="UP000429555">
    <property type="component" value="Unassembled WGS sequence"/>
</dbReference>
<reference evidence="4 5" key="1">
    <citation type="submission" date="2019-11" db="EMBL/GenBank/DDBJ databases">
        <title>Pseudomonas flavidum sp. nov., isolated from Baiyang Lake.</title>
        <authorList>
            <person name="Zhao Y."/>
        </authorList>
    </citation>
    <scope>NUCLEOTIDE SEQUENCE [LARGE SCALE GENOMIC DNA]</scope>
    <source>
        <strain evidence="5">R-22-3 w-18</strain>
    </source>
</reference>
<dbReference type="Gene3D" id="3.90.180.10">
    <property type="entry name" value="Medium-chain alcohol dehydrogenases, catalytic domain"/>
    <property type="match status" value="1"/>
</dbReference>
<dbReference type="InterPro" id="IPR013154">
    <property type="entry name" value="ADH-like_N"/>
</dbReference>
<dbReference type="InterPro" id="IPR002328">
    <property type="entry name" value="ADH_Zn_CS"/>
</dbReference>
<comment type="cofactor">
    <cofactor evidence="2">
        <name>Zn(2+)</name>
        <dbReference type="ChEBI" id="CHEBI:29105"/>
    </cofactor>
</comment>
<feature type="domain" description="Enoyl reductase (ER)" evidence="3">
    <location>
        <begin position="11"/>
        <end position="335"/>
    </location>
</feature>
<gene>
    <name evidence="4" type="ORF">GJV18_11315</name>
</gene>
<comment type="caution">
    <text evidence="4">The sequence shown here is derived from an EMBL/GenBank/DDBJ whole genome shotgun (WGS) entry which is preliminary data.</text>
</comment>
<dbReference type="Gene3D" id="3.40.50.720">
    <property type="entry name" value="NAD(P)-binding Rossmann-like Domain"/>
    <property type="match status" value="1"/>
</dbReference>
<dbReference type="SUPFAM" id="SSF50129">
    <property type="entry name" value="GroES-like"/>
    <property type="match status" value="1"/>
</dbReference>
<dbReference type="InterPro" id="IPR011032">
    <property type="entry name" value="GroES-like_sf"/>
</dbReference>
<keyword evidence="2" id="KW-0862">Zinc</keyword>
<dbReference type="PANTHER" id="PTHR43677">
    <property type="entry name" value="SHORT-CHAIN DEHYDROGENASE/REDUCTASE"/>
    <property type="match status" value="1"/>
</dbReference>
<comment type="similarity">
    <text evidence="2">Belongs to the zinc-containing alcohol dehydrogenase family.</text>
</comment>
<dbReference type="GO" id="GO:0016616">
    <property type="term" value="F:oxidoreductase activity, acting on the CH-OH group of donors, NAD or NADP as acceptor"/>
    <property type="evidence" value="ECO:0007669"/>
    <property type="project" value="UniProtKB-ARBA"/>
</dbReference>
<dbReference type="AlphaFoldDB" id="A0A6I4KU49"/>
<dbReference type="PROSITE" id="PS00059">
    <property type="entry name" value="ADH_ZINC"/>
    <property type="match status" value="1"/>
</dbReference>
<keyword evidence="1" id="KW-0560">Oxidoreductase</keyword>